<proteinExistence type="predicted"/>
<reference evidence="1" key="1">
    <citation type="journal article" date="2020" name="Fungal Divers.">
        <title>Resolving the Mortierellaceae phylogeny through synthesis of multi-gene phylogenetics and phylogenomics.</title>
        <authorList>
            <person name="Vandepol N."/>
            <person name="Liber J."/>
            <person name="Desiro A."/>
            <person name="Na H."/>
            <person name="Kennedy M."/>
            <person name="Barry K."/>
            <person name="Grigoriev I.V."/>
            <person name="Miller A.N."/>
            <person name="O'Donnell K."/>
            <person name="Stajich J.E."/>
            <person name="Bonito G."/>
        </authorList>
    </citation>
    <scope>NUCLEOTIDE SEQUENCE</scope>
    <source>
        <strain evidence="1">NRRL 6426</strain>
    </source>
</reference>
<keyword evidence="2" id="KW-1185">Reference proteome</keyword>
<sequence>MDLSVSDLSIHPLPPVATSALVPQNKLLQERIEFKIREKLLLKVQQKAIDWLIVNQQRVDANWDPSNVVMEWFRLYFLCEYNNDCGTGTGHGASSDQHGITSATSTMPIPVKNSVHLAKHERYGLSRFTEFIDLYGPYVLVMLRILKRCLTGAAMTAPAAALADGGFKNIIDGVKLISESIMGAVDMAISLLEMKLDGTAVADGLATTVTDDLVTTITNDLATTVVEGLAATVSNGQEDNTMFENLAVLEGADLRRLVTLRSNDQDKVLGNLYRNITQREHVKWVCFNHNREIHDSAAVHRVEETVEMVGGTYDQHRGCVAVRLESVMQARQFYVTLSSTRAIQEPELTLDWNTPSIGLWGVK</sequence>
<name>A0A9P5VDW9_9FUNG</name>
<comment type="caution">
    <text evidence="1">The sequence shown here is derived from an EMBL/GenBank/DDBJ whole genome shotgun (WGS) entry which is preliminary data.</text>
</comment>
<dbReference type="Proteomes" id="UP000748756">
    <property type="component" value="Unassembled WGS sequence"/>
</dbReference>
<evidence type="ECO:0000313" key="2">
    <source>
        <dbReference type="Proteomes" id="UP000748756"/>
    </source>
</evidence>
<dbReference type="AlphaFoldDB" id="A0A9P5VDW9"/>
<protein>
    <submittedName>
        <fullName evidence="1">Uncharacterized protein</fullName>
    </submittedName>
</protein>
<dbReference type="EMBL" id="JAAAUQ010000120">
    <property type="protein sequence ID" value="KAF9154371.1"/>
    <property type="molecule type" value="Genomic_DNA"/>
</dbReference>
<evidence type="ECO:0000313" key="1">
    <source>
        <dbReference type="EMBL" id="KAF9154371.1"/>
    </source>
</evidence>
<accession>A0A9P5VDW9</accession>
<gene>
    <name evidence="1" type="ORF">BG015_001144</name>
</gene>
<organism evidence="1 2">
    <name type="scientific">Linnemannia schmuckeri</name>
    <dbReference type="NCBI Taxonomy" id="64567"/>
    <lineage>
        <taxon>Eukaryota</taxon>
        <taxon>Fungi</taxon>
        <taxon>Fungi incertae sedis</taxon>
        <taxon>Mucoromycota</taxon>
        <taxon>Mortierellomycotina</taxon>
        <taxon>Mortierellomycetes</taxon>
        <taxon>Mortierellales</taxon>
        <taxon>Mortierellaceae</taxon>
        <taxon>Linnemannia</taxon>
    </lineage>
</organism>